<comment type="cofactor">
    <cofactor evidence="1">
        <name>Zn(2+)</name>
        <dbReference type="ChEBI" id="CHEBI:29105"/>
    </cofactor>
</comment>
<evidence type="ECO:0000256" key="4">
    <source>
        <dbReference type="ARBA" id="ARBA00022723"/>
    </source>
</evidence>
<evidence type="ECO:0000256" key="8">
    <source>
        <dbReference type="ARBA" id="ARBA00040574"/>
    </source>
</evidence>
<reference evidence="14" key="2">
    <citation type="submission" date="2025-09" db="UniProtKB">
        <authorList>
            <consortium name="Ensembl"/>
        </authorList>
    </citation>
    <scope>IDENTIFICATION</scope>
</reference>
<comment type="similarity">
    <text evidence="2">Belongs to the cytidine and deoxycytidylate deaminase family.</text>
</comment>
<evidence type="ECO:0000256" key="6">
    <source>
        <dbReference type="ARBA" id="ARBA00022801"/>
    </source>
</evidence>
<comment type="catalytic activity">
    <reaction evidence="10">
        <text>2'-deoxycytidine + H2O + H(+) = 2'-deoxyuridine + NH4(+)</text>
        <dbReference type="Rhea" id="RHEA:13433"/>
        <dbReference type="ChEBI" id="CHEBI:15377"/>
        <dbReference type="ChEBI" id="CHEBI:15378"/>
        <dbReference type="ChEBI" id="CHEBI:15698"/>
        <dbReference type="ChEBI" id="CHEBI:16450"/>
        <dbReference type="ChEBI" id="CHEBI:28938"/>
        <dbReference type="EC" id="3.5.4.5"/>
    </reaction>
</comment>
<dbReference type="GO" id="GO:0004132">
    <property type="term" value="F:dCMP deaminase activity"/>
    <property type="evidence" value="ECO:0007669"/>
    <property type="project" value="TreeGrafter"/>
</dbReference>
<dbReference type="Ensembl" id="ENSGMOT00000026721.1">
    <property type="protein sequence ID" value="ENSGMOP00000030511.1"/>
    <property type="gene ID" value="ENSGMOG00000032607.1"/>
</dbReference>
<evidence type="ECO:0000256" key="1">
    <source>
        <dbReference type="ARBA" id="ARBA00001947"/>
    </source>
</evidence>
<dbReference type="InterPro" id="IPR016193">
    <property type="entry name" value="Cytidine_deaminase-like"/>
</dbReference>
<dbReference type="Gene3D" id="3.40.140.10">
    <property type="entry name" value="Cytidine Deaminase, domain 2"/>
    <property type="match status" value="2"/>
</dbReference>
<feature type="domain" description="CMP/dCMP-type deaminase" evidence="13">
    <location>
        <begin position="37"/>
        <end position="142"/>
    </location>
</feature>
<evidence type="ECO:0000256" key="3">
    <source>
        <dbReference type="ARBA" id="ARBA00012783"/>
    </source>
</evidence>
<dbReference type="AlphaFoldDB" id="A0A8C5FEE0"/>
<dbReference type="InterPro" id="IPR015517">
    <property type="entry name" value="dCMP_deaminase-rel"/>
</dbReference>
<dbReference type="PROSITE" id="PS00903">
    <property type="entry name" value="CYT_DCMP_DEAMINASES_1"/>
    <property type="match status" value="1"/>
</dbReference>
<evidence type="ECO:0000313" key="14">
    <source>
        <dbReference type="Ensembl" id="ENSGMOP00000030511.1"/>
    </source>
</evidence>
<dbReference type="GO" id="GO:0005737">
    <property type="term" value="C:cytoplasm"/>
    <property type="evidence" value="ECO:0007669"/>
    <property type="project" value="TreeGrafter"/>
</dbReference>
<dbReference type="PANTHER" id="PTHR11086:SF14">
    <property type="entry name" value="CYTIDINE AND DCMP DEAMINASE DOMAIN-CONTAINING PROTEIN 1"/>
    <property type="match status" value="1"/>
</dbReference>
<evidence type="ECO:0000256" key="10">
    <source>
        <dbReference type="ARBA" id="ARBA00049252"/>
    </source>
</evidence>
<evidence type="ECO:0000256" key="5">
    <source>
        <dbReference type="ARBA" id="ARBA00022737"/>
    </source>
</evidence>
<dbReference type="GO" id="GO:0008270">
    <property type="term" value="F:zinc ion binding"/>
    <property type="evidence" value="ECO:0007669"/>
    <property type="project" value="InterPro"/>
</dbReference>
<keyword evidence="15" id="KW-1185">Reference proteome</keyword>
<organism evidence="14 15">
    <name type="scientific">Gadus morhua</name>
    <name type="common">Atlantic cod</name>
    <dbReference type="NCBI Taxonomy" id="8049"/>
    <lineage>
        <taxon>Eukaryota</taxon>
        <taxon>Metazoa</taxon>
        <taxon>Chordata</taxon>
        <taxon>Craniata</taxon>
        <taxon>Vertebrata</taxon>
        <taxon>Euteleostomi</taxon>
        <taxon>Actinopterygii</taxon>
        <taxon>Neopterygii</taxon>
        <taxon>Teleostei</taxon>
        <taxon>Neoteleostei</taxon>
        <taxon>Acanthomorphata</taxon>
        <taxon>Zeiogadaria</taxon>
        <taxon>Gadariae</taxon>
        <taxon>Gadiformes</taxon>
        <taxon>Gadoidei</taxon>
        <taxon>Gadidae</taxon>
        <taxon>Gadus</taxon>
    </lineage>
</organism>
<evidence type="ECO:0000313" key="15">
    <source>
        <dbReference type="Proteomes" id="UP000694546"/>
    </source>
</evidence>
<dbReference type="GeneTree" id="ENSGT00940000153676"/>
<dbReference type="PANTHER" id="PTHR11086">
    <property type="entry name" value="DEOXYCYTIDYLATE DEAMINASE-RELATED"/>
    <property type="match status" value="1"/>
</dbReference>
<evidence type="ECO:0000256" key="7">
    <source>
        <dbReference type="ARBA" id="ARBA00022833"/>
    </source>
</evidence>
<keyword evidence="6" id="KW-0378">Hydrolase</keyword>
<reference evidence="14" key="1">
    <citation type="submission" date="2025-08" db="UniProtKB">
        <authorList>
            <consortium name="Ensembl"/>
        </authorList>
    </citation>
    <scope>IDENTIFICATION</scope>
</reference>
<evidence type="ECO:0000259" key="13">
    <source>
        <dbReference type="PROSITE" id="PS51747"/>
    </source>
</evidence>
<dbReference type="Proteomes" id="UP000694546">
    <property type="component" value="Chromosome 12"/>
</dbReference>
<sequence length="483" mass="52821">METENLSEARRTQSRETQTDYRPQGQVPRLCQANLFTLLSLWMERFPRETSEDHDPVVRPCGLVVVRGGRVRGLHVSGPLLHVGQEAVLRHGGAGLEGSQLYFSRRPCSACLKMVVNAGVIQVFFWPGDPEVSVLSGRGADRSPAPGPGVGPSPEALLDLGAVERLRAGGGPPVVVALRPLAPGLPQYVDLKARTSDFMERVQEDQPEQDGDELFRRQRRSHLQELSRAFLIPCEREHRAVLELLGLEAFCQDPDLSTLRSSMLQLVELLASVSAGLPLLHHGFYCAASPRDPAPPAWLSKESPDVAPRGPVPPPVSQAVARHCIIQATLLAFRTEDPKVGVGAVIWAQAELDGGDGTGRLYLVGCGYNAYPVGSQYAQYPQLDTKHPDRGRTKYRYIIHAEQNALTFRSREVCPGQRLLLFVTKCPCDECVPLIRAAGVTHVFTSDQDAGKDKGDISYLLFRGPIGPSRLTVSQREEGGEGE</sequence>
<dbReference type="PROSITE" id="PS51747">
    <property type="entry name" value="CYT_DCMP_DEAMINASES_2"/>
    <property type="match status" value="2"/>
</dbReference>
<proteinExistence type="inferred from homology"/>
<keyword evidence="5" id="KW-0677">Repeat</keyword>
<dbReference type="Pfam" id="PF00383">
    <property type="entry name" value="dCMP_cyt_deam_1"/>
    <property type="match status" value="1"/>
</dbReference>
<comment type="catalytic activity">
    <reaction evidence="11">
        <text>cytidine + H2O + H(+) = uridine + NH4(+)</text>
        <dbReference type="Rhea" id="RHEA:16069"/>
        <dbReference type="ChEBI" id="CHEBI:15377"/>
        <dbReference type="ChEBI" id="CHEBI:15378"/>
        <dbReference type="ChEBI" id="CHEBI:16704"/>
        <dbReference type="ChEBI" id="CHEBI:17562"/>
        <dbReference type="ChEBI" id="CHEBI:28938"/>
        <dbReference type="EC" id="3.5.4.5"/>
    </reaction>
</comment>
<feature type="compositionally biased region" description="Basic and acidic residues" evidence="12">
    <location>
        <begin position="7"/>
        <end position="19"/>
    </location>
</feature>
<evidence type="ECO:0000256" key="11">
    <source>
        <dbReference type="ARBA" id="ARBA00049558"/>
    </source>
</evidence>
<dbReference type="InterPro" id="IPR002125">
    <property type="entry name" value="CMP_dCMP_dom"/>
</dbReference>
<feature type="region of interest" description="Disordered" evidence="12">
    <location>
        <begin position="1"/>
        <end position="23"/>
    </location>
</feature>
<name>A0A8C5FEE0_GADMO</name>
<dbReference type="EC" id="3.5.4.5" evidence="3"/>
<keyword evidence="4" id="KW-0479">Metal-binding</keyword>
<evidence type="ECO:0000256" key="9">
    <source>
        <dbReference type="ARBA" id="ARBA00041919"/>
    </source>
</evidence>
<accession>A0A8C5FEE0</accession>
<evidence type="ECO:0000256" key="2">
    <source>
        <dbReference type="ARBA" id="ARBA00006576"/>
    </source>
</evidence>
<dbReference type="SUPFAM" id="SSF53927">
    <property type="entry name" value="Cytidine deaminase-like"/>
    <property type="match status" value="2"/>
</dbReference>
<gene>
    <name evidence="14" type="primary">cdadc1</name>
</gene>
<dbReference type="OMA" id="ITHIYTT"/>
<dbReference type="InterPro" id="IPR016192">
    <property type="entry name" value="APOBEC/CMP_deaminase_Zn-bd"/>
</dbReference>
<keyword evidence="7" id="KW-0862">Zinc</keyword>
<feature type="domain" description="CMP/dCMP-type deaminase" evidence="13">
    <location>
        <begin position="319"/>
        <end position="474"/>
    </location>
</feature>
<evidence type="ECO:0000256" key="12">
    <source>
        <dbReference type="SAM" id="MobiDB-lite"/>
    </source>
</evidence>
<protein>
    <recommendedName>
        <fullName evidence="8">Cytidine and dCMP deaminase domain-containing protein 1</fullName>
        <ecNumber evidence="3">3.5.4.5</ecNumber>
    </recommendedName>
    <alternativeName>
        <fullName evidence="9">Cytidine deaminase</fullName>
    </alternativeName>
</protein>